<protein>
    <recommendedName>
        <fullName evidence="4">WxL domain-containing protein</fullName>
    </recommendedName>
</protein>
<dbReference type="Proteomes" id="UP000680866">
    <property type="component" value="Chromosome"/>
</dbReference>
<feature type="chain" id="PRO_5032570317" description="WxL domain-containing protein" evidence="1">
    <location>
        <begin position="28"/>
        <end position="177"/>
    </location>
</feature>
<evidence type="ECO:0000313" key="2">
    <source>
        <dbReference type="EMBL" id="BCJ66485.1"/>
    </source>
</evidence>
<dbReference type="RefSeq" id="WP_212826643.1">
    <property type="nucleotide sequence ID" value="NZ_AP023359.1"/>
</dbReference>
<proteinExistence type="predicted"/>
<keyword evidence="3" id="KW-1185">Reference proteome</keyword>
<gene>
    <name evidence="2" type="ORF">Prubr_35060</name>
</gene>
<sequence length="177" mass="16917">MRTRILAVAAATVLAVAAAATGSPAAAAPTGDTTATFTIEAGTLDVVVPATATIDPTVVDGTITGALGTVTVTDGRGELSAAWTATASATDFTTGGGTASETVPASSVVYTTGSTTVVSGEPTATPGAPGPLSEPLTAVGVTAVGSNAVSWNPTLEITLPDALVAGTYTGTVTHSVA</sequence>
<accession>A0A810N4S7</accession>
<evidence type="ECO:0000256" key="1">
    <source>
        <dbReference type="SAM" id="SignalP"/>
    </source>
</evidence>
<dbReference type="KEGG" id="pry:Prubr_35060"/>
<evidence type="ECO:0008006" key="4">
    <source>
        <dbReference type="Google" id="ProtNLM"/>
    </source>
</evidence>
<dbReference type="EMBL" id="AP023359">
    <property type="protein sequence ID" value="BCJ66485.1"/>
    <property type="molecule type" value="Genomic_DNA"/>
</dbReference>
<name>A0A810N4S7_9ACTN</name>
<evidence type="ECO:0000313" key="3">
    <source>
        <dbReference type="Proteomes" id="UP000680866"/>
    </source>
</evidence>
<organism evidence="2 3">
    <name type="scientific">Polymorphospora rubra</name>
    <dbReference type="NCBI Taxonomy" id="338584"/>
    <lineage>
        <taxon>Bacteria</taxon>
        <taxon>Bacillati</taxon>
        <taxon>Actinomycetota</taxon>
        <taxon>Actinomycetes</taxon>
        <taxon>Micromonosporales</taxon>
        <taxon>Micromonosporaceae</taxon>
        <taxon>Polymorphospora</taxon>
    </lineage>
</organism>
<feature type="signal peptide" evidence="1">
    <location>
        <begin position="1"/>
        <end position="27"/>
    </location>
</feature>
<reference evidence="2" key="1">
    <citation type="submission" date="2020-08" db="EMBL/GenBank/DDBJ databases">
        <title>Whole genome shotgun sequence of Polymorphospora rubra NBRC 101157.</title>
        <authorList>
            <person name="Komaki H."/>
            <person name="Tamura T."/>
        </authorList>
    </citation>
    <scope>NUCLEOTIDE SEQUENCE</scope>
    <source>
        <strain evidence="2">NBRC 101157</strain>
    </source>
</reference>
<dbReference type="AlphaFoldDB" id="A0A810N4S7"/>
<keyword evidence="1" id="KW-0732">Signal</keyword>